<reference evidence="3" key="1">
    <citation type="submission" date="2021-01" db="EMBL/GenBank/DDBJ databases">
        <authorList>
            <person name="Kaushik A."/>
        </authorList>
    </citation>
    <scope>NUCLEOTIDE SEQUENCE</scope>
    <source>
        <strain evidence="3">AG1-1B</strain>
    </source>
</reference>
<dbReference type="AlphaFoldDB" id="A0A8H3B5A4"/>
<dbReference type="Pfam" id="PF13391">
    <property type="entry name" value="HNH_2"/>
    <property type="match status" value="1"/>
</dbReference>
<dbReference type="Proteomes" id="UP000663826">
    <property type="component" value="Unassembled WGS sequence"/>
</dbReference>
<protein>
    <recommendedName>
        <fullName evidence="2">HNH nuclease domain-containing protein</fullName>
    </recommendedName>
</protein>
<comment type="caution">
    <text evidence="3">The sequence shown here is derived from an EMBL/GenBank/DDBJ whole genome shotgun (WGS) entry which is preliminary data.</text>
</comment>
<evidence type="ECO:0000256" key="1">
    <source>
        <dbReference type="SAM" id="MobiDB-lite"/>
    </source>
</evidence>
<name>A0A8H3B5A4_9AGAM</name>
<dbReference type="EMBL" id="CAJMWQ010001362">
    <property type="protein sequence ID" value="CAE6448075.1"/>
    <property type="molecule type" value="Genomic_DNA"/>
</dbReference>
<accession>A0A8H3B5A4</accession>
<dbReference type="InterPro" id="IPR003615">
    <property type="entry name" value="HNH_nuc"/>
</dbReference>
<gene>
    <name evidence="3" type="ORF">RDB_LOCUS76359</name>
</gene>
<feature type="compositionally biased region" description="Basic and acidic residues" evidence="1">
    <location>
        <begin position="307"/>
        <end position="320"/>
    </location>
</feature>
<evidence type="ECO:0000313" key="4">
    <source>
        <dbReference type="Proteomes" id="UP000663826"/>
    </source>
</evidence>
<sequence>MDSTGLLNSGSGVVEHQHAPCHRMDLDSRKPLAQVLPPSPHTPARPTIFNRTRTSDAAKERLTAVSPDDQLCVITLSARSTQCAHILPRGRTTRSELATLEFAWGMKFGTLNLDTTQNVMWLSPNLHAYFDAGDWALVPSLSDLQAIQQITYAEVSYTQKTKKFTQVCPRAIRAYDFAHFKPSTEPLFRFAPSSPTTYTPHIPPYKTLSPINSHVNPYFVICNVAVKDKQHRPKLGPSVDGNYETLEPDILARVRLCRAIYDIWMGQKSAAQAALSIQFNGPAPSYHPSAHTSTSRRSNPPRAAKRMRPDNPEDNQRNTGERGSPCSRGGPSGSALGDSIHTPQDDVEDDFGFQDNWYDVMDQSCTKVQDWFMHLDSPHHHI</sequence>
<organism evidence="3 4">
    <name type="scientific">Rhizoctonia solani</name>
    <dbReference type="NCBI Taxonomy" id="456999"/>
    <lineage>
        <taxon>Eukaryota</taxon>
        <taxon>Fungi</taxon>
        <taxon>Dikarya</taxon>
        <taxon>Basidiomycota</taxon>
        <taxon>Agaricomycotina</taxon>
        <taxon>Agaricomycetes</taxon>
        <taxon>Cantharellales</taxon>
        <taxon>Ceratobasidiaceae</taxon>
        <taxon>Rhizoctonia</taxon>
    </lineage>
</organism>
<proteinExistence type="predicted"/>
<feature type="region of interest" description="Disordered" evidence="1">
    <location>
        <begin position="285"/>
        <end position="348"/>
    </location>
</feature>
<evidence type="ECO:0000259" key="2">
    <source>
        <dbReference type="Pfam" id="PF13391"/>
    </source>
</evidence>
<evidence type="ECO:0000313" key="3">
    <source>
        <dbReference type="EMBL" id="CAE6448075.1"/>
    </source>
</evidence>
<feature type="domain" description="HNH nuclease" evidence="2">
    <location>
        <begin position="72"/>
        <end position="137"/>
    </location>
</feature>